<sequence length="425" mass="45378">MSLSKDTRANATVALGPCDDKSSNMDGISCFRSADGSGNEAPMPPHNVAADAVEKAKVLPQTANEHQPKTISEHATETASLAEHLTQHEVEDNDSGRGGLGLGTQSATVTKKPECEEVDMLPNPGVISEAGGRTSLESLETEIELPGDSSSPQQLLPLAATQVALLEILSKTDFEAIEASSCADEQELMEPSAEIVPTSSRTGTPPADVGPEQQEEQPEGYIAMPPSPAGNVGNVAAGVEDFFKVQRSDLGGLGAFAARELLRGDTILVERPLLRTTHFRLLPDYHKLSDAAKKAYLSLHSGEDGDPFGRIEQIKVLNSFFVPGGIAIFEVASRFNHACPSARNVKYVFDDESGVLTLTICQDVVPAGAELFISYGGSPVELYSTYGFRCACGGCKPLTDEDIKRLKNRAFGTWDCDDDYDTSGW</sequence>
<dbReference type="PANTHER" id="PTHR47332">
    <property type="entry name" value="SET DOMAIN-CONTAINING PROTEIN 5"/>
    <property type="match status" value="1"/>
</dbReference>
<feature type="region of interest" description="Disordered" evidence="1">
    <location>
        <begin position="89"/>
        <end position="110"/>
    </location>
</feature>
<name>A0AAE0HPF8_9PEZI</name>
<organism evidence="3 4">
    <name type="scientific">Chaetomium fimeti</name>
    <dbReference type="NCBI Taxonomy" id="1854472"/>
    <lineage>
        <taxon>Eukaryota</taxon>
        <taxon>Fungi</taxon>
        <taxon>Dikarya</taxon>
        <taxon>Ascomycota</taxon>
        <taxon>Pezizomycotina</taxon>
        <taxon>Sordariomycetes</taxon>
        <taxon>Sordariomycetidae</taxon>
        <taxon>Sordariales</taxon>
        <taxon>Chaetomiaceae</taxon>
        <taxon>Chaetomium</taxon>
    </lineage>
</organism>
<dbReference type="InterPro" id="IPR001214">
    <property type="entry name" value="SET_dom"/>
</dbReference>
<dbReference type="CDD" id="cd20071">
    <property type="entry name" value="SET_SMYD"/>
    <property type="match status" value="1"/>
</dbReference>
<dbReference type="SUPFAM" id="SSF82199">
    <property type="entry name" value="SET domain"/>
    <property type="match status" value="1"/>
</dbReference>
<evidence type="ECO:0000256" key="1">
    <source>
        <dbReference type="SAM" id="MobiDB-lite"/>
    </source>
</evidence>
<dbReference type="PROSITE" id="PS50280">
    <property type="entry name" value="SET"/>
    <property type="match status" value="1"/>
</dbReference>
<dbReference type="PANTHER" id="PTHR47332:SF4">
    <property type="entry name" value="SET DOMAIN-CONTAINING PROTEIN 5"/>
    <property type="match status" value="1"/>
</dbReference>
<feature type="domain" description="SET" evidence="2">
    <location>
        <begin position="241"/>
        <end position="376"/>
    </location>
</feature>
<reference evidence="3" key="1">
    <citation type="journal article" date="2023" name="Mol. Phylogenet. Evol.">
        <title>Genome-scale phylogeny and comparative genomics of the fungal order Sordariales.</title>
        <authorList>
            <person name="Hensen N."/>
            <person name="Bonometti L."/>
            <person name="Westerberg I."/>
            <person name="Brannstrom I.O."/>
            <person name="Guillou S."/>
            <person name="Cros-Aarteil S."/>
            <person name="Calhoun S."/>
            <person name="Haridas S."/>
            <person name="Kuo A."/>
            <person name="Mondo S."/>
            <person name="Pangilinan J."/>
            <person name="Riley R."/>
            <person name="LaButti K."/>
            <person name="Andreopoulos B."/>
            <person name="Lipzen A."/>
            <person name="Chen C."/>
            <person name="Yan M."/>
            <person name="Daum C."/>
            <person name="Ng V."/>
            <person name="Clum A."/>
            <person name="Steindorff A."/>
            <person name="Ohm R.A."/>
            <person name="Martin F."/>
            <person name="Silar P."/>
            <person name="Natvig D.O."/>
            <person name="Lalanne C."/>
            <person name="Gautier V."/>
            <person name="Ament-Velasquez S.L."/>
            <person name="Kruys A."/>
            <person name="Hutchinson M.I."/>
            <person name="Powell A.J."/>
            <person name="Barry K."/>
            <person name="Miller A.N."/>
            <person name="Grigoriev I.V."/>
            <person name="Debuchy R."/>
            <person name="Gladieux P."/>
            <person name="Hiltunen Thoren M."/>
            <person name="Johannesson H."/>
        </authorList>
    </citation>
    <scope>NUCLEOTIDE SEQUENCE</scope>
    <source>
        <strain evidence="3">CBS 168.71</strain>
    </source>
</reference>
<reference evidence="3" key="2">
    <citation type="submission" date="2023-06" db="EMBL/GenBank/DDBJ databases">
        <authorList>
            <consortium name="Lawrence Berkeley National Laboratory"/>
            <person name="Haridas S."/>
            <person name="Hensen N."/>
            <person name="Bonometti L."/>
            <person name="Westerberg I."/>
            <person name="Brannstrom I.O."/>
            <person name="Guillou S."/>
            <person name="Cros-Aarteil S."/>
            <person name="Calhoun S."/>
            <person name="Kuo A."/>
            <person name="Mondo S."/>
            <person name="Pangilinan J."/>
            <person name="Riley R."/>
            <person name="Labutti K."/>
            <person name="Andreopoulos B."/>
            <person name="Lipzen A."/>
            <person name="Chen C."/>
            <person name="Yanf M."/>
            <person name="Daum C."/>
            <person name="Ng V."/>
            <person name="Clum A."/>
            <person name="Steindorff A."/>
            <person name="Ohm R."/>
            <person name="Martin F."/>
            <person name="Silar P."/>
            <person name="Natvig D."/>
            <person name="Lalanne C."/>
            <person name="Gautier V."/>
            <person name="Ament-Velasquez S.L."/>
            <person name="Kruys A."/>
            <person name="Hutchinson M.I."/>
            <person name="Powell A.J."/>
            <person name="Barry K."/>
            <person name="Miller A.N."/>
            <person name="Grigoriev I.V."/>
            <person name="Debuchy R."/>
            <person name="Gladieux P."/>
            <person name="Thoren M.H."/>
            <person name="Johannesson H."/>
        </authorList>
    </citation>
    <scope>NUCLEOTIDE SEQUENCE</scope>
    <source>
        <strain evidence="3">CBS 168.71</strain>
    </source>
</reference>
<dbReference type="RefSeq" id="XP_062663675.1">
    <property type="nucleotide sequence ID" value="XM_062806240.1"/>
</dbReference>
<dbReference type="AlphaFoldDB" id="A0AAE0HPF8"/>
<accession>A0AAE0HPF8</accession>
<protein>
    <recommendedName>
        <fullName evidence="2">SET domain-containing protein</fullName>
    </recommendedName>
</protein>
<comment type="caution">
    <text evidence="3">The sequence shown here is derived from an EMBL/GenBank/DDBJ whole genome shotgun (WGS) entry which is preliminary data.</text>
</comment>
<evidence type="ECO:0000313" key="3">
    <source>
        <dbReference type="EMBL" id="KAK3300161.1"/>
    </source>
</evidence>
<dbReference type="InterPro" id="IPR053185">
    <property type="entry name" value="SET_domain_protein"/>
</dbReference>
<dbReference type="Proteomes" id="UP001278766">
    <property type="component" value="Unassembled WGS sequence"/>
</dbReference>
<dbReference type="GeneID" id="87843188"/>
<evidence type="ECO:0000313" key="4">
    <source>
        <dbReference type="Proteomes" id="UP001278766"/>
    </source>
</evidence>
<dbReference type="InterPro" id="IPR046341">
    <property type="entry name" value="SET_dom_sf"/>
</dbReference>
<dbReference type="Gene3D" id="2.170.270.10">
    <property type="entry name" value="SET domain"/>
    <property type="match status" value="1"/>
</dbReference>
<evidence type="ECO:0000259" key="2">
    <source>
        <dbReference type="PROSITE" id="PS50280"/>
    </source>
</evidence>
<keyword evidence="4" id="KW-1185">Reference proteome</keyword>
<feature type="region of interest" description="Disordered" evidence="1">
    <location>
        <begin position="182"/>
        <end position="217"/>
    </location>
</feature>
<proteinExistence type="predicted"/>
<dbReference type="EMBL" id="JAUEPN010000001">
    <property type="protein sequence ID" value="KAK3300161.1"/>
    <property type="molecule type" value="Genomic_DNA"/>
</dbReference>
<gene>
    <name evidence="3" type="ORF">B0H64DRAFT_437340</name>
</gene>